<feature type="transmembrane region" description="Helical" evidence="1">
    <location>
        <begin position="241"/>
        <end position="263"/>
    </location>
</feature>
<organism evidence="2 4">
    <name type="scientific">Clostridium coskatii</name>
    <dbReference type="NCBI Taxonomy" id="1705578"/>
    <lineage>
        <taxon>Bacteria</taxon>
        <taxon>Bacillati</taxon>
        <taxon>Bacillota</taxon>
        <taxon>Clostridia</taxon>
        <taxon>Eubacteriales</taxon>
        <taxon>Clostridiaceae</taxon>
        <taxon>Clostridium</taxon>
    </lineage>
</organism>
<dbReference type="Proteomes" id="UP000093694">
    <property type="component" value="Unassembled WGS sequence"/>
</dbReference>
<sequence length="327" mass="38628">MDRINNYIRQIYKSFNNKDKDVKILKEEMKTHLNERTKELQNKGLNEDDSIDIAIKEFGPVKEVDAELSLIISKQKKFWKYLFLCAIVIYLIGAALSLIYNKNRITFLKDGFGTQYYKQSSYIVKDGLADILKNEDNFSKDTEKKITEKLDKYNSQNNNGIYYCSVRKDHKELFLYNKENEIPISERDSGFETYFVYAKNEKTLKYSIVFKYTRSQDILDDKAMDEYGNLYNKTIWSKFEYYSYIVYFVSWIVFAIAFLGIIYSERKLPIFFIVLVFLETCGLFCILFDDNNHGWMGFMSRYTIAAILITGLIAAILYKKTNSRKVF</sequence>
<keyword evidence="1" id="KW-0472">Membrane</keyword>
<evidence type="ECO:0000313" key="4">
    <source>
        <dbReference type="Proteomes" id="UP000077384"/>
    </source>
</evidence>
<feature type="transmembrane region" description="Helical" evidence="1">
    <location>
        <begin position="270"/>
        <end position="289"/>
    </location>
</feature>
<dbReference type="EMBL" id="LITQ01000002">
    <property type="protein sequence ID" value="OAA94547.1"/>
    <property type="molecule type" value="Genomic_DNA"/>
</dbReference>
<keyword evidence="1" id="KW-0812">Transmembrane</keyword>
<keyword evidence="5" id="KW-1185">Reference proteome</keyword>
<dbReference type="NCBIfam" id="NF038403">
    <property type="entry name" value="perm_prefix_1"/>
    <property type="match status" value="1"/>
</dbReference>
<protein>
    <submittedName>
        <fullName evidence="2">Uncharacterized protein</fullName>
    </submittedName>
</protein>
<evidence type="ECO:0000256" key="1">
    <source>
        <dbReference type="SAM" id="Phobius"/>
    </source>
</evidence>
<feature type="transmembrane region" description="Helical" evidence="1">
    <location>
        <begin position="81"/>
        <end position="100"/>
    </location>
</feature>
<evidence type="ECO:0000313" key="5">
    <source>
        <dbReference type="Proteomes" id="UP000093694"/>
    </source>
</evidence>
<comment type="caution">
    <text evidence="2">The sequence shown here is derived from an EMBL/GenBank/DDBJ whole genome shotgun (WGS) entry which is preliminary data.</text>
</comment>
<reference evidence="2 4" key="1">
    <citation type="journal article" date="2015" name="Biotechnol. Bioeng.">
        <title>Genome sequence and phenotypic characterization of Caulobacter segnis.</title>
        <authorList>
            <person name="Patel S."/>
            <person name="Fletcher B."/>
            <person name="Scott D.C."/>
            <person name="Ely B."/>
        </authorList>
    </citation>
    <scope>NUCLEOTIDE SEQUENCE [LARGE SCALE GENOMIC DNA]</scope>
    <source>
        <strain evidence="2 4">PS02</strain>
    </source>
</reference>
<gene>
    <name evidence="3" type="ORF">CLCOS_05160</name>
    <name evidence="2" type="ORF">WX73_02258</name>
</gene>
<dbReference type="AlphaFoldDB" id="A0A166U492"/>
<keyword evidence="1" id="KW-1133">Transmembrane helix</keyword>
<proteinExistence type="predicted"/>
<dbReference type="InterPro" id="IPR047928">
    <property type="entry name" value="Perm_prefix_1"/>
</dbReference>
<accession>A0A166U492</accession>
<name>A0A166U492_9CLOT</name>
<dbReference type="EMBL" id="LROR01000027">
    <property type="protein sequence ID" value="OBR97345.1"/>
    <property type="molecule type" value="Genomic_DNA"/>
</dbReference>
<feature type="transmembrane region" description="Helical" evidence="1">
    <location>
        <begin position="295"/>
        <end position="318"/>
    </location>
</feature>
<dbReference type="PATRIC" id="fig|1705578.3.peg.1581"/>
<evidence type="ECO:0000313" key="3">
    <source>
        <dbReference type="EMBL" id="OBR97345.1"/>
    </source>
</evidence>
<reference evidence="3 5" key="2">
    <citation type="journal article" date="2016" name="Front. Microbiol.">
        <title>Industrial Acetogenic Biocatalysts: A Comparative Metabolic and Genomic Analysis.</title>
        <authorList>
            <person name="Bengelsdorf F."/>
            <person name="Poehlein A."/>
            <person name="Sonja S."/>
            <person name="Erz C."/>
            <person name="Hummel T."/>
            <person name="Hoffmeister S."/>
            <person name="Daniel R."/>
            <person name="Durre P."/>
        </authorList>
    </citation>
    <scope>NUCLEOTIDE SEQUENCE [LARGE SCALE GENOMIC DNA]</scope>
    <source>
        <strain evidence="3 5">PTA-10522</strain>
    </source>
</reference>
<dbReference type="RefSeq" id="WP_063600038.1">
    <property type="nucleotide sequence ID" value="NZ_LITQ01000002.1"/>
</dbReference>
<dbReference type="Proteomes" id="UP000077384">
    <property type="component" value="Unassembled WGS sequence"/>
</dbReference>
<evidence type="ECO:0000313" key="2">
    <source>
        <dbReference type="EMBL" id="OAA94547.1"/>
    </source>
</evidence>